<keyword evidence="12" id="KW-1185">Reference proteome</keyword>
<dbReference type="Pfam" id="PF00211">
    <property type="entry name" value="Guanylate_cyc"/>
    <property type="match status" value="1"/>
</dbReference>
<feature type="domain" description="HAMP" evidence="10">
    <location>
        <begin position="258"/>
        <end position="310"/>
    </location>
</feature>
<dbReference type="SUPFAM" id="SSF55073">
    <property type="entry name" value="Nucleotide cyclase"/>
    <property type="match status" value="1"/>
</dbReference>
<keyword evidence="6 8" id="KW-0472">Membrane</keyword>
<dbReference type="PANTHER" id="PTHR43081">
    <property type="entry name" value="ADENYLATE CYCLASE, TERMINAL-DIFFERENTIATION SPECIFIC-RELATED"/>
    <property type="match status" value="1"/>
</dbReference>
<feature type="region of interest" description="Disordered" evidence="7">
    <location>
        <begin position="501"/>
        <end position="528"/>
    </location>
</feature>
<sequence length="528" mass="54706">MSGRLQSVREVLAGESREHTLSENADTSRRLILAAIVVGNVIGAAVVVVLLGLILPLPPEARREHSFGGIGGAATVAAAGYVVVALAVGSVVGLRLARPVIDFYRAGRPATETDRRAVLRLPLVLLELQGVLWGVAVLVFGSAALTTSALYGFEVAITTALGGIPTACLAYQSVQRLLRGGISAVLVDAPPRTREVPGVRPRGLFAWALGVVPLGGVLALAGFSTVTDMTRGELARAAAVLCGVAIAVGLLAVMAFARSVADPLQRLRDAFEQVEAGDLDVQVPVFDATEVGYAAAGFNRMAAGLRERERLRDLFGRQVGEDVARQALEQGVTLGGEERRAAALFVDVIGSTGFATDRPPGEVVEALNRFFDAVVAATQEHGGLVNKFIGDAALCVFGAPLTQDDPAGAALAAARDMRARLRGGELDAGIGVAVGTVVAGNVGNAERYEYTVIGDPVNQAARITELAKQREGRVLASGDALAAAGGEEAARWTAVGDVTLRGRDKPTDLVAPVAEQHGDPTVPPAPTR</sequence>
<evidence type="ECO:0000256" key="2">
    <source>
        <dbReference type="ARBA" id="ARBA00005381"/>
    </source>
</evidence>
<dbReference type="CDD" id="cd06225">
    <property type="entry name" value="HAMP"/>
    <property type="match status" value="1"/>
</dbReference>
<feature type="transmembrane region" description="Helical" evidence="8">
    <location>
        <begin position="31"/>
        <end position="55"/>
    </location>
</feature>
<dbReference type="AlphaFoldDB" id="A0A1M5CAQ4"/>
<name>A0A1M5CAQ4_9ACTN</name>
<evidence type="ECO:0000256" key="3">
    <source>
        <dbReference type="ARBA" id="ARBA00022475"/>
    </source>
</evidence>
<dbReference type="Gene3D" id="3.30.70.1230">
    <property type="entry name" value="Nucleotide cyclase"/>
    <property type="match status" value="1"/>
</dbReference>
<protein>
    <submittedName>
        <fullName evidence="11">Adenylate cyclase</fullName>
    </submittedName>
</protein>
<dbReference type="STRING" id="1206085.SAMN05443575_0167"/>
<evidence type="ECO:0000259" key="9">
    <source>
        <dbReference type="PROSITE" id="PS50125"/>
    </source>
</evidence>
<dbReference type="Proteomes" id="UP000186132">
    <property type="component" value="Unassembled WGS sequence"/>
</dbReference>
<dbReference type="GO" id="GO:0035556">
    <property type="term" value="P:intracellular signal transduction"/>
    <property type="evidence" value="ECO:0007669"/>
    <property type="project" value="InterPro"/>
</dbReference>
<gene>
    <name evidence="11" type="ORF">SAMN05443575_0167</name>
</gene>
<dbReference type="InterPro" id="IPR029787">
    <property type="entry name" value="Nucleotide_cyclase"/>
</dbReference>
<feature type="transmembrane region" description="Helical" evidence="8">
    <location>
        <begin position="118"/>
        <end position="143"/>
    </location>
</feature>
<evidence type="ECO:0000256" key="6">
    <source>
        <dbReference type="ARBA" id="ARBA00023136"/>
    </source>
</evidence>
<evidence type="ECO:0000256" key="7">
    <source>
        <dbReference type="SAM" id="MobiDB-lite"/>
    </source>
</evidence>
<feature type="transmembrane region" description="Helical" evidence="8">
    <location>
        <begin position="235"/>
        <end position="257"/>
    </location>
</feature>
<keyword evidence="4 8" id="KW-0812">Transmembrane</keyword>
<dbReference type="GO" id="GO:0006171">
    <property type="term" value="P:cAMP biosynthetic process"/>
    <property type="evidence" value="ECO:0007669"/>
    <property type="project" value="TreeGrafter"/>
</dbReference>
<dbReference type="GO" id="GO:0004016">
    <property type="term" value="F:adenylate cyclase activity"/>
    <property type="evidence" value="ECO:0007669"/>
    <property type="project" value="UniProtKB-ARBA"/>
</dbReference>
<comment type="subcellular location">
    <subcellularLocation>
        <location evidence="1">Cell membrane</location>
        <topology evidence="1">Multi-pass membrane protein</topology>
    </subcellularLocation>
</comment>
<dbReference type="CDD" id="cd07302">
    <property type="entry name" value="CHD"/>
    <property type="match status" value="1"/>
</dbReference>
<accession>A0A1M5CAQ4</accession>
<evidence type="ECO:0000256" key="4">
    <source>
        <dbReference type="ARBA" id="ARBA00022692"/>
    </source>
</evidence>
<dbReference type="PROSITE" id="PS50125">
    <property type="entry name" value="GUANYLATE_CYCLASE_2"/>
    <property type="match status" value="1"/>
</dbReference>
<feature type="domain" description="Guanylate cyclase" evidence="9">
    <location>
        <begin position="342"/>
        <end position="464"/>
    </location>
</feature>
<evidence type="ECO:0000313" key="12">
    <source>
        <dbReference type="Proteomes" id="UP000186132"/>
    </source>
</evidence>
<feature type="transmembrane region" description="Helical" evidence="8">
    <location>
        <begin position="67"/>
        <end position="97"/>
    </location>
</feature>
<evidence type="ECO:0000259" key="10">
    <source>
        <dbReference type="PROSITE" id="PS50885"/>
    </source>
</evidence>
<reference evidence="12" key="1">
    <citation type="submission" date="2016-11" db="EMBL/GenBank/DDBJ databases">
        <authorList>
            <person name="Varghese N."/>
            <person name="Submissions S."/>
        </authorList>
    </citation>
    <scope>NUCLEOTIDE SEQUENCE [LARGE SCALE GENOMIC DNA]</scope>
    <source>
        <strain evidence="12">DSM 45627</strain>
    </source>
</reference>
<dbReference type="Pfam" id="PF00672">
    <property type="entry name" value="HAMP"/>
    <property type="match status" value="1"/>
</dbReference>
<dbReference type="PANTHER" id="PTHR43081:SF17">
    <property type="entry name" value="BLL5647 PROTEIN"/>
    <property type="match status" value="1"/>
</dbReference>
<proteinExistence type="inferred from homology"/>
<dbReference type="InterPro" id="IPR001054">
    <property type="entry name" value="A/G_cyclase"/>
</dbReference>
<dbReference type="EMBL" id="FQVU01000001">
    <property type="protein sequence ID" value="SHF51667.1"/>
    <property type="molecule type" value="Genomic_DNA"/>
</dbReference>
<dbReference type="SUPFAM" id="SSF158472">
    <property type="entry name" value="HAMP domain-like"/>
    <property type="match status" value="1"/>
</dbReference>
<feature type="transmembrane region" description="Helical" evidence="8">
    <location>
        <begin position="149"/>
        <end position="171"/>
    </location>
</feature>
<evidence type="ECO:0000256" key="1">
    <source>
        <dbReference type="ARBA" id="ARBA00004651"/>
    </source>
</evidence>
<dbReference type="SMART" id="SM00304">
    <property type="entry name" value="HAMP"/>
    <property type="match status" value="1"/>
</dbReference>
<dbReference type="InterPro" id="IPR003660">
    <property type="entry name" value="HAMP_dom"/>
</dbReference>
<keyword evidence="3" id="KW-1003">Cell membrane</keyword>
<dbReference type="SMART" id="SM00044">
    <property type="entry name" value="CYCc"/>
    <property type="match status" value="1"/>
</dbReference>
<dbReference type="GO" id="GO:0005886">
    <property type="term" value="C:plasma membrane"/>
    <property type="evidence" value="ECO:0007669"/>
    <property type="project" value="UniProtKB-SubCell"/>
</dbReference>
<dbReference type="Gene3D" id="6.10.340.10">
    <property type="match status" value="1"/>
</dbReference>
<dbReference type="InterPro" id="IPR050697">
    <property type="entry name" value="Adenylyl/Guanylyl_Cyclase_3/4"/>
</dbReference>
<evidence type="ECO:0000313" key="11">
    <source>
        <dbReference type="EMBL" id="SHF51667.1"/>
    </source>
</evidence>
<dbReference type="RefSeq" id="WP_200799972.1">
    <property type="nucleotide sequence ID" value="NZ_FQVU01000001.1"/>
</dbReference>
<evidence type="ECO:0000256" key="8">
    <source>
        <dbReference type="SAM" id="Phobius"/>
    </source>
</evidence>
<feature type="transmembrane region" description="Helical" evidence="8">
    <location>
        <begin position="204"/>
        <end position="223"/>
    </location>
</feature>
<dbReference type="PROSITE" id="PS50885">
    <property type="entry name" value="HAMP"/>
    <property type="match status" value="1"/>
</dbReference>
<organism evidence="11 12">
    <name type="scientific">Jatrophihabitans endophyticus</name>
    <dbReference type="NCBI Taxonomy" id="1206085"/>
    <lineage>
        <taxon>Bacteria</taxon>
        <taxon>Bacillati</taxon>
        <taxon>Actinomycetota</taxon>
        <taxon>Actinomycetes</taxon>
        <taxon>Jatrophihabitantales</taxon>
        <taxon>Jatrophihabitantaceae</taxon>
        <taxon>Jatrophihabitans</taxon>
    </lineage>
</organism>
<keyword evidence="5 8" id="KW-1133">Transmembrane helix</keyword>
<comment type="similarity">
    <text evidence="2">Belongs to the adenylyl cyclase class-3 family.</text>
</comment>
<evidence type="ECO:0000256" key="5">
    <source>
        <dbReference type="ARBA" id="ARBA00022989"/>
    </source>
</evidence>